<reference evidence="2 3" key="1">
    <citation type="submission" date="2019-02" db="EMBL/GenBank/DDBJ databases">
        <title>Deep-cultivation of Planctomycetes and their phenomic and genomic characterization uncovers novel biology.</title>
        <authorList>
            <person name="Wiegand S."/>
            <person name="Jogler M."/>
            <person name="Boedeker C."/>
            <person name="Pinto D."/>
            <person name="Vollmers J."/>
            <person name="Rivas-Marin E."/>
            <person name="Kohn T."/>
            <person name="Peeters S.H."/>
            <person name="Heuer A."/>
            <person name="Rast P."/>
            <person name="Oberbeckmann S."/>
            <person name="Bunk B."/>
            <person name="Jeske O."/>
            <person name="Meyerdierks A."/>
            <person name="Storesund J.E."/>
            <person name="Kallscheuer N."/>
            <person name="Luecker S."/>
            <person name="Lage O.M."/>
            <person name="Pohl T."/>
            <person name="Merkel B.J."/>
            <person name="Hornburger P."/>
            <person name="Mueller R.-W."/>
            <person name="Bruemmer F."/>
            <person name="Labrenz M."/>
            <person name="Spormann A.M."/>
            <person name="Op Den Camp H."/>
            <person name="Overmann J."/>
            <person name="Amann R."/>
            <person name="Jetten M.S.M."/>
            <person name="Mascher T."/>
            <person name="Medema M.H."/>
            <person name="Devos D.P."/>
            <person name="Kaster A.-K."/>
            <person name="Ovreas L."/>
            <person name="Rohde M."/>
            <person name="Galperin M.Y."/>
            <person name="Jogler C."/>
        </authorList>
    </citation>
    <scope>NUCLEOTIDE SEQUENCE [LARGE SCALE GENOMIC DNA]</scope>
    <source>
        <strain evidence="2 3">Poly59</strain>
    </source>
</reference>
<organism evidence="2 3">
    <name type="scientific">Rubripirellula reticaptiva</name>
    <dbReference type="NCBI Taxonomy" id="2528013"/>
    <lineage>
        <taxon>Bacteria</taxon>
        <taxon>Pseudomonadati</taxon>
        <taxon>Planctomycetota</taxon>
        <taxon>Planctomycetia</taxon>
        <taxon>Pirellulales</taxon>
        <taxon>Pirellulaceae</taxon>
        <taxon>Rubripirellula</taxon>
    </lineage>
</organism>
<proteinExistence type="predicted"/>
<evidence type="ECO:0000256" key="1">
    <source>
        <dbReference type="SAM" id="Phobius"/>
    </source>
</evidence>
<dbReference type="Proteomes" id="UP000317977">
    <property type="component" value="Unassembled WGS sequence"/>
</dbReference>
<keyword evidence="1" id="KW-0472">Membrane</keyword>
<keyword evidence="1" id="KW-0812">Transmembrane</keyword>
<keyword evidence="3" id="KW-1185">Reference proteome</keyword>
<comment type="caution">
    <text evidence="2">The sequence shown here is derived from an EMBL/GenBank/DDBJ whole genome shotgun (WGS) entry which is preliminary data.</text>
</comment>
<name>A0A5C6EK16_9BACT</name>
<evidence type="ECO:0000313" key="3">
    <source>
        <dbReference type="Proteomes" id="UP000317977"/>
    </source>
</evidence>
<dbReference type="AlphaFoldDB" id="A0A5C6EK16"/>
<dbReference type="RefSeq" id="WP_146536407.1">
    <property type="nucleotide sequence ID" value="NZ_SJPX01000005.1"/>
</dbReference>
<dbReference type="EMBL" id="SJPX01000005">
    <property type="protein sequence ID" value="TWU47971.1"/>
    <property type="molecule type" value="Genomic_DNA"/>
</dbReference>
<sequence>MTESPQPTDEQTPPVHELTAEEIAEGPGWLPACLAGGALLGIAFFVFCGVSTWYLFQKRTEFAIRTLRDAYIPELEQSLLEPDEKSKVIKQVTKLVDEMQRGKYENWQSAGILQRLQRMPVIQWGELYAVDAFAQKNASSEVAAETTKQLSRLRRSVEIGRTTSFDFEDVLTPVYIADANSPNGHRLNQPFDVDSIIEVVNLARAVADREDVPDETFTDVHIESIVLDQINSGIAEGGF</sequence>
<evidence type="ECO:0000313" key="2">
    <source>
        <dbReference type="EMBL" id="TWU47971.1"/>
    </source>
</evidence>
<gene>
    <name evidence="2" type="ORF">Poly59_48150</name>
</gene>
<keyword evidence="1" id="KW-1133">Transmembrane helix</keyword>
<dbReference type="OrthoDB" id="263121at2"/>
<accession>A0A5C6EK16</accession>
<feature type="transmembrane region" description="Helical" evidence="1">
    <location>
        <begin position="29"/>
        <end position="56"/>
    </location>
</feature>
<protein>
    <submittedName>
        <fullName evidence="2">Uncharacterized protein</fullName>
    </submittedName>
</protein>